<proteinExistence type="inferred from homology"/>
<dbReference type="InterPro" id="IPR052039">
    <property type="entry name" value="Caspase-related_regulators"/>
</dbReference>
<dbReference type="GO" id="GO:0006508">
    <property type="term" value="P:proteolysis"/>
    <property type="evidence" value="ECO:0007669"/>
    <property type="project" value="InterPro"/>
</dbReference>
<dbReference type="SUPFAM" id="SSF52129">
    <property type="entry name" value="Caspase-like"/>
    <property type="match status" value="1"/>
</dbReference>
<evidence type="ECO:0000259" key="4">
    <source>
        <dbReference type="PROSITE" id="PS50207"/>
    </source>
</evidence>
<keyword evidence="7" id="KW-1185">Reference proteome</keyword>
<evidence type="ECO:0000256" key="3">
    <source>
        <dbReference type="SAM" id="MobiDB-lite"/>
    </source>
</evidence>
<feature type="domain" description="Caspase family p10" evidence="4">
    <location>
        <begin position="262"/>
        <end position="349"/>
    </location>
</feature>
<evidence type="ECO:0000313" key="7">
    <source>
        <dbReference type="Proteomes" id="UP001249851"/>
    </source>
</evidence>
<dbReference type="PROSITE" id="PS50208">
    <property type="entry name" value="CASPASE_P20"/>
    <property type="match status" value="1"/>
</dbReference>
<sequence>MPLTFFLVARKEGSSGSSPSPKQKALQDNMSKFNTTVTGSNVVVIGDNSRLAVDAGRTQTSQEERAFSQEDPGTSGSNQERLSIQEGQVTGASAQVHGQETSGYGITRDQSNDNDQINYIANTGYVLVINNVQFPGRENPVRSGSDEDVERLVDLFRDFRFQIKEYRNLERSHMMNLLTDTSEKDFTKYDCFVCVILSHGAKDGIYGTDDQVITLEAITSLFRRDPCPSLQGKPKIFLIQACRGTQRDQVSTESDSDPIFYSKPSLPADSDFLICFASAPGHESYREGSIGSWFICAVHEVFKKYAHKEHIMDMMLRVNNEVAGYLSPGGLKQMPCEICMLTKKVFFQRRLSVP</sequence>
<reference evidence="6" key="1">
    <citation type="journal article" date="2023" name="G3 (Bethesda)">
        <title>Whole genome assembly and annotation of the endangered Caribbean coral Acropora cervicornis.</title>
        <authorList>
            <person name="Selwyn J.D."/>
            <person name="Vollmer S.V."/>
        </authorList>
    </citation>
    <scope>NUCLEOTIDE SEQUENCE</scope>
    <source>
        <strain evidence="6">K2</strain>
    </source>
</reference>
<dbReference type="PANTHER" id="PTHR22576:SF41">
    <property type="entry name" value="CASPASE 14, APOPTOSIS-RELATED CYSTEINE PEPTIDASE"/>
    <property type="match status" value="1"/>
</dbReference>
<dbReference type="Pfam" id="PF00656">
    <property type="entry name" value="Peptidase_C14"/>
    <property type="match status" value="1"/>
</dbReference>
<accession>A0AAD9R1R0</accession>
<dbReference type="CDD" id="cd00032">
    <property type="entry name" value="CASc"/>
    <property type="match status" value="1"/>
</dbReference>
<dbReference type="InterPro" id="IPR001309">
    <property type="entry name" value="Pept_C14_p20"/>
</dbReference>
<feature type="compositionally biased region" description="Polar residues" evidence="3">
    <location>
        <begin position="71"/>
        <end position="104"/>
    </location>
</feature>
<gene>
    <name evidence="6" type="ORF">P5673_004128</name>
</gene>
<organism evidence="6 7">
    <name type="scientific">Acropora cervicornis</name>
    <name type="common">Staghorn coral</name>
    <dbReference type="NCBI Taxonomy" id="6130"/>
    <lineage>
        <taxon>Eukaryota</taxon>
        <taxon>Metazoa</taxon>
        <taxon>Cnidaria</taxon>
        <taxon>Anthozoa</taxon>
        <taxon>Hexacorallia</taxon>
        <taxon>Scleractinia</taxon>
        <taxon>Astrocoeniina</taxon>
        <taxon>Acroporidae</taxon>
        <taxon>Acropora</taxon>
    </lineage>
</organism>
<dbReference type="InterPro" id="IPR015917">
    <property type="entry name" value="Pept_C14A"/>
</dbReference>
<dbReference type="PROSITE" id="PS50207">
    <property type="entry name" value="CASPASE_P10"/>
    <property type="match status" value="1"/>
</dbReference>
<dbReference type="InterPro" id="IPR002138">
    <property type="entry name" value="Pept_C14_p10"/>
</dbReference>
<dbReference type="Gene3D" id="3.40.50.1460">
    <property type="match status" value="1"/>
</dbReference>
<dbReference type="InterPro" id="IPR011600">
    <property type="entry name" value="Pept_C14_caspase"/>
</dbReference>
<dbReference type="InterPro" id="IPR029030">
    <property type="entry name" value="Caspase-like_dom_sf"/>
</dbReference>
<dbReference type="InterPro" id="IPR033139">
    <property type="entry name" value="Caspase_cys_AS"/>
</dbReference>
<feature type="domain" description="Caspase family p20" evidence="5">
    <location>
        <begin position="122"/>
        <end position="246"/>
    </location>
</feature>
<dbReference type="PANTHER" id="PTHR22576">
    <property type="entry name" value="MUCOSA ASSOCIATED LYMPHOID TISSUE LYMPHOMA TRANSLOCATION PROTEIN 1/PARACASPASE"/>
    <property type="match status" value="1"/>
</dbReference>
<dbReference type="SMART" id="SM00115">
    <property type="entry name" value="CASc"/>
    <property type="match status" value="1"/>
</dbReference>
<dbReference type="PROSITE" id="PS01122">
    <property type="entry name" value="CASPASE_CYS"/>
    <property type="match status" value="1"/>
</dbReference>
<dbReference type="GO" id="GO:0004197">
    <property type="term" value="F:cysteine-type endopeptidase activity"/>
    <property type="evidence" value="ECO:0007669"/>
    <property type="project" value="InterPro"/>
</dbReference>
<name>A0AAD9R1R0_ACRCE</name>
<dbReference type="AlphaFoldDB" id="A0AAD9R1R0"/>
<evidence type="ECO:0000256" key="2">
    <source>
        <dbReference type="RuleBase" id="RU003971"/>
    </source>
</evidence>
<dbReference type="PRINTS" id="PR00376">
    <property type="entry name" value="IL1BCENZYME"/>
</dbReference>
<reference evidence="6" key="2">
    <citation type="journal article" date="2023" name="Science">
        <title>Genomic signatures of disease resistance in endangered staghorn corals.</title>
        <authorList>
            <person name="Vollmer S.V."/>
            <person name="Selwyn J.D."/>
            <person name="Despard B.A."/>
            <person name="Roesel C.L."/>
        </authorList>
    </citation>
    <scope>NUCLEOTIDE SEQUENCE</scope>
    <source>
        <strain evidence="6">K2</strain>
    </source>
</reference>
<evidence type="ECO:0000256" key="1">
    <source>
        <dbReference type="ARBA" id="ARBA00010134"/>
    </source>
</evidence>
<comment type="similarity">
    <text evidence="1 2">Belongs to the peptidase C14A family.</text>
</comment>
<comment type="caution">
    <text evidence="6">The sequence shown here is derived from an EMBL/GenBank/DDBJ whole genome shotgun (WGS) entry which is preliminary data.</text>
</comment>
<feature type="region of interest" description="Disordered" evidence="3">
    <location>
        <begin position="55"/>
        <end position="112"/>
    </location>
</feature>
<evidence type="ECO:0000259" key="5">
    <source>
        <dbReference type="PROSITE" id="PS50208"/>
    </source>
</evidence>
<evidence type="ECO:0000313" key="6">
    <source>
        <dbReference type="EMBL" id="KAK2571522.1"/>
    </source>
</evidence>
<dbReference type="EMBL" id="JARQWQ010000006">
    <property type="protein sequence ID" value="KAK2571522.1"/>
    <property type="molecule type" value="Genomic_DNA"/>
</dbReference>
<dbReference type="FunFam" id="3.40.50.1460:FF:000024">
    <property type="entry name" value="Caspase 21"/>
    <property type="match status" value="1"/>
</dbReference>
<protein>
    <submittedName>
        <fullName evidence="6">Caspase-3</fullName>
    </submittedName>
</protein>
<dbReference type="Proteomes" id="UP001249851">
    <property type="component" value="Unassembled WGS sequence"/>
</dbReference>